<keyword evidence="1" id="KW-0732">Signal</keyword>
<dbReference type="EMBL" id="LR899010">
    <property type="protein sequence ID" value="CAD7082988.1"/>
    <property type="molecule type" value="Genomic_DNA"/>
</dbReference>
<dbReference type="Proteomes" id="UP000594454">
    <property type="component" value="Chromosome 2"/>
</dbReference>
<dbReference type="InterPro" id="IPR010512">
    <property type="entry name" value="DUF1091"/>
</dbReference>
<dbReference type="Pfam" id="PF06477">
    <property type="entry name" value="DUF1091"/>
    <property type="match status" value="1"/>
</dbReference>
<dbReference type="AlphaFoldDB" id="A0A7R8ULR3"/>
<evidence type="ECO:0008006" key="4">
    <source>
        <dbReference type="Google" id="ProtNLM"/>
    </source>
</evidence>
<keyword evidence="3" id="KW-1185">Reference proteome</keyword>
<dbReference type="InParanoid" id="A0A7R8ULR3"/>
<feature type="signal peptide" evidence="1">
    <location>
        <begin position="1"/>
        <end position="18"/>
    </location>
</feature>
<proteinExistence type="predicted"/>
<evidence type="ECO:0000256" key="1">
    <source>
        <dbReference type="SAM" id="SignalP"/>
    </source>
</evidence>
<gene>
    <name evidence="2" type="ORF">HERILL_LOCUS5984</name>
</gene>
<name>A0A7R8ULR3_HERIL</name>
<organism evidence="2 3">
    <name type="scientific">Hermetia illucens</name>
    <name type="common">Black soldier fly</name>
    <dbReference type="NCBI Taxonomy" id="343691"/>
    <lineage>
        <taxon>Eukaryota</taxon>
        <taxon>Metazoa</taxon>
        <taxon>Ecdysozoa</taxon>
        <taxon>Arthropoda</taxon>
        <taxon>Hexapoda</taxon>
        <taxon>Insecta</taxon>
        <taxon>Pterygota</taxon>
        <taxon>Neoptera</taxon>
        <taxon>Endopterygota</taxon>
        <taxon>Diptera</taxon>
        <taxon>Brachycera</taxon>
        <taxon>Stratiomyomorpha</taxon>
        <taxon>Stratiomyidae</taxon>
        <taxon>Hermetiinae</taxon>
        <taxon>Hermetia</taxon>
    </lineage>
</organism>
<evidence type="ECO:0000313" key="3">
    <source>
        <dbReference type="Proteomes" id="UP000594454"/>
    </source>
</evidence>
<feature type="chain" id="PRO_5031443581" description="Secreted protein" evidence="1">
    <location>
        <begin position="19"/>
        <end position="181"/>
    </location>
</feature>
<protein>
    <recommendedName>
        <fullName evidence="4">Secreted protein</fullName>
    </recommendedName>
</protein>
<evidence type="ECO:0000313" key="2">
    <source>
        <dbReference type="EMBL" id="CAD7082988.1"/>
    </source>
</evidence>
<reference evidence="2 3" key="1">
    <citation type="submission" date="2020-11" db="EMBL/GenBank/DDBJ databases">
        <authorList>
            <person name="Wallbank WR R."/>
            <person name="Pardo Diaz C."/>
            <person name="Kozak K."/>
            <person name="Martin S."/>
            <person name="Jiggins C."/>
            <person name="Moest M."/>
            <person name="Warren A I."/>
            <person name="Generalovic N T."/>
            <person name="Byers J.R.P. K."/>
            <person name="Montejo-Kovacevich G."/>
            <person name="Yen C E."/>
        </authorList>
    </citation>
    <scope>NUCLEOTIDE SEQUENCE [LARGE SCALE GENOMIC DNA]</scope>
</reference>
<sequence length="181" mass="20692">MRIFYGLLFAITLGISKTLPKKVSRIIYTNVSQTFNAEFLQTNIVLDPSRHFLDVDILIKKALNAPHLRTVLEGYFKNRMSFKLNKIFPICTIKRYQLTHPVVAIVLKKFEELSNLKRCCPIPAGKYYLNRLGFTQADTPFLASFAGTNVTWILAVTTYDKIPEIGLVNIGHFILQAYFSN</sequence>
<accession>A0A7R8ULR3</accession>